<dbReference type="AlphaFoldDB" id="A0A645B1A6"/>
<name>A0A645B1A6_9ZZZZ</name>
<accession>A0A645B1A6</accession>
<proteinExistence type="predicted"/>
<comment type="caution">
    <text evidence="1">The sequence shown here is derived from an EMBL/GenBank/DDBJ whole genome shotgun (WGS) entry which is preliminary data.</text>
</comment>
<reference evidence="1" key="1">
    <citation type="submission" date="2019-08" db="EMBL/GenBank/DDBJ databases">
        <authorList>
            <person name="Kucharzyk K."/>
            <person name="Murdoch R.W."/>
            <person name="Higgins S."/>
            <person name="Loffler F."/>
        </authorList>
    </citation>
    <scope>NUCLEOTIDE SEQUENCE</scope>
</reference>
<sequence length="94" mass="10102">MDARRYDSVGLIQIPGDAVDEVKLAPFAGQAGLFVPHLFLVRRRAPAFIGNVHVVHTVDLGFAALGHGVKIILHVDTGALPVDAAQPNVFRRLV</sequence>
<organism evidence="1">
    <name type="scientific">bioreactor metagenome</name>
    <dbReference type="NCBI Taxonomy" id="1076179"/>
    <lineage>
        <taxon>unclassified sequences</taxon>
        <taxon>metagenomes</taxon>
        <taxon>ecological metagenomes</taxon>
    </lineage>
</organism>
<gene>
    <name evidence="1" type="ORF">SDC9_106085</name>
</gene>
<protein>
    <submittedName>
        <fullName evidence="1">Uncharacterized protein</fullName>
    </submittedName>
</protein>
<dbReference type="EMBL" id="VSSQ01017194">
    <property type="protein sequence ID" value="MPM59245.1"/>
    <property type="molecule type" value="Genomic_DNA"/>
</dbReference>
<evidence type="ECO:0000313" key="1">
    <source>
        <dbReference type="EMBL" id="MPM59245.1"/>
    </source>
</evidence>